<accession>A0A2S8GBC6</accession>
<name>A0A2S8GBC6_9BACT</name>
<keyword evidence="1" id="KW-0472">Membrane</keyword>
<protein>
    <submittedName>
        <fullName evidence="2">Uncharacterized protein</fullName>
    </submittedName>
</protein>
<keyword evidence="1" id="KW-0812">Transmembrane</keyword>
<organism evidence="2 3">
    <name type="scientific">Blastopirellula marina</name>
    <dbReference type="NCBI Taxonomy" id="124"/>
    <lineage>
        <taxon>Bacteria</taxon>
        <taxon>Pseudomonadati</taxon>
        <taxon>Planctomycetota</taxon>
        <taxon>Planctomycetia</taxon>
        <taxon>Pirellulales</taxon>
        <taxon>Pirellulaceae</taxon>
        <taxon>Blastopirellula</taxon>
    </lineage>
</organism>
<proteinExistence type="predicted"/>
<dbReference type="AlphaFoldDB" id="A0A2S8GBC6"/>
<comment type="caution">
    <text evidence="2">The sequence shown here is derived from an EMBL/GenBank/DDBJ whole genome shotgun (WGS) entry which is preliminary data.</text>
</comment>
<dbReference type="EMBL" id="PUIB01000005">
    <property type="protein sequence ID" value="PQO41755.1"/>
    <property type="molecule type" value="Genomic_DNA"/>
</dbReference>
<gene>
    <name evidence="2" type="ORF">C5Y98_03275</name>
</gene>
<reference evidence="2 3" key="1">
    <citation type="submission" date="2018-02" db="EMBL/GenBank/DDBJ databases">
        <title>Comparative genomes isolates from brazilian mangrove.</title>
        <authorList>
            <person name="Araujo J.E."/>
            <person name="Taketani R.G."/>
            <person name="Silva M.C.P."/>
            <person name="Loureco M.V."/>
            <person name="Andreote F.D."/>
        </authorList>
    </citation>
    <scope>NUCLEOTIDE SEQUENCE [LARGE SCALE GENOMIC DNA]</scope>
    <source>
        <strain evidence="2 3">NAP PRIS-MGV</strain>
    </source>
</reference>
<dbReference type="Proteomes" id="UP000239388">
    <property type="component" value="Unassembled WGS sequence"/>
</dbReference>
<evidence type="ECO:0000256" key="1">
    <source>
        <dbReference type="SAM" id="Phobius"/>
    </source>
</evidence>
<feature type="transmembrane region" description="Helical" evidence="1">
    <location>
        <begin position="20"/>
        <end position="44"/>
    </location>
</feature>
<evidence type="ECO:0000313" key="2">
    <source>
        <dbReference type="EMBL" id="PQO41755.1"/>
    </source>
</evidence>
<sequence>MDHPTEASSTTRPSGFRFSLLSMFVVMVIGVLAWSHWVTSWRLFDLQQRFQKDQGLQIDDDMKIYVLGEQTYVPRTWQWEVYLPPGVYEVGSNIISVPRTGLPKEDSLFSEKLRGGQVFTVHLSVLPRSDGRWEQKLSVRRSMGVLGKLLSSDQGIEEIDNTGSYRGVGTHPDQGREFDRSDTVVLLRYRIDKSVPLDDERNRNRKVPPPEAGTGAMVWIAPAKLPLAPGGPGVDARSSPTYLRHLRAKQEADAAGK</sequence>
<keyword evidence="1" id="KW-1133">Transmembrane helix</keyword>
<evidence type="ECO:0000313" key="3">
    <source>
        <dbReference type="Proteomes" id="UP000239388"/>
    </source>
</evidence>